<name>A0A0M7ASX8_9HYPH</name>
<dbReference type="PROSITE" id="PS51257">
    <property type="entry name" value="PROKAR_LIPOPROTEIN"/>
    <property type="match status" value="1"/>
</dbReference>
<dbReference type="AlphaFoldDB" id="A0A0M7ASX8"/>
<dbReference type="Gene3D" id="1.10.287.470">
    <property type="entry name" value="Helix hairpin bin"/>
    <property type="match status" value="1"/>
</dbReference>
<dbReference type="Gene3D" id="2.40.420.20">
    <property type="match status" value="1"/>
</dbReference>
<dbReference type="Gene3D" id="2.40.50.100">
    <property type="match status" value="1"/>
</dbReference>
<keyword evidence="5" id="KW-1185">Reference proteome</keyword>
<organism evidence="4 5">
    <name type="scientific">Roseibium album</name>
    <dbReference type="NCBI Taxonomy" id="311410"/>
    <lineage>
        <taxon>Bacteria</taxon>
        <taxon>Pseudomonadati</taxon>
        <taxon>Pseudomonadota</taxon>
        <taxon>Alphaproteobacteria</taxon>
        <taxon>Hyphomicrobiales</taxon>
        <taxon>Stappiaceae</taxon>
        <taxon>Roseibium</taxon>
    </lineage>
</organism>
<comment type="similarity">
    <text evidence="1">Belongs to the membrane fusion protein (MFP) (TC 8.A.1) family.</text>
</comment>
<dbReference type="PANTHER" id="PTHR30469">
    <property type="entry name" value="MULTIDRUG RESISTANCE PROTEIN MDTA"/>
    <property type="match status" value="1"/>
</dbReference>
<keyword evidence="2" id="KW-0175">Coiled coil</keyword>
<dbReference type="Gene3D" id="2.40.30.170">
    <property type="match status" value="1"/>
</dbReference>
<feature type="domain" description="Multidrug resistance protein MdtA-like C-terminal permuted SH3" evidence="3">
    <location>
        <begin position="293"/>
        <end position="350"/>
    </location>
</feature>
<sequence length="364" mass="39723">MFALERAPLVRWTGLLLGAGLLAACQDDAANPVAEAEAKLHASPRPAKIFTVTDQIGLVERRFAGRVAAVQTVDLSFQVPGKLLQLPVLESQLVKKGDLIASLDTTDYDRAVREATINVEQAKRELDRLGTLKDRSVISQSSYDEQKNEYDLAIERLREARQNLEYTSLEAPFDGIMSLRLVDNFTTVSVGTPVVRMHDVSEVQVDINVAEALFGRVTASEVSSIEAKFPAYGEKLFPLEYREHSSQVDDVAQTYRITLAMPREGVSQLAPGMTASVIVKLVPEGLELGEQFLVPTASVAIDGEGETYVWKFAGDTGSVSKQPVEIGTIMGDYIPVRTGLEPGDEIVSAGVAYLSDGQVVRRLR</sequence>
<dbReference type="EMBL" id="CXWC01000012">
    <property type="protein sequence ID" value="CTQ75570.1"/>
    <property type="molecule type" value="Genomic_DNA"/>
</dbReference>
<dbReference type="Proteomes" id="UP000049983">
    <property type="component" value="Unassembled WGS sequence"/>
</dbReference>
<dbReference type="InterPro" id="IPR006143">
    <property type="entry name" value="RND_pump_MFP"/>
</dbReference>
<dbReference type="OrthoDB" id="9813967at2"/>
<dbReference type="PANTHER" id="PTHR30469:SF20">
    <property type="entry name" value="EFFLUX RND TRANSPORTER PERIPLASMIC ADAPTOR SUBUNIT"/>
    <property type="match status" value="1"/>
</dbReference>
<dbReference type="RefSeq" id="WP_055118515.1">
    <property type="nucleotide sequence ID" value="NZ_CANKXR010000003.1"/>
</dbReference>
<evidence type="ECO:0000313" key="5">
    <source>
        <dbReference type="Proteomes" id="UP000049983"/>
    </source>
</evidence>
<reference evidence="5" key="1">
    <citation type="submission" date="2015-07" db="EMBL/GenBank/DDBJ databases">
        <authorList>
            <person name="Rodrigo-Torres Lidia"/>
            <person name="Arahal R.David."/>
        </authorList>
    </citation>
    <scope>NUCLEOTIDE SEQUENCE [LARGE SCALE GENOMIC DNA]</scope>
    <source>
        <strain evidence="5">CECT 5096</strain>
    </source>
</reference>
<dbReference type="STRING" id="311410.LA5095_04255"/>
<dbReference type="GeneID" id="97671740"/>
<dbReference type="GO" id="GO:0015562">
    <property type="term" value="F:efflux transmembrane transporter activity"/>
    <property type="evidence" value="ECO:0007669"/>
    <property type="project" value="TreeGrafter"/>
</dbReference>
<dbReference type="GO" id="GO:1990281">
    <property type="term" value="C:efflux pump complex"/>
    <property type="evidence" value="ECO:0007669"/>
    <property type="project" value="TreeGrafter"/>
</dbReference>
<dbReference type="Pfam" id="PF25967">
    <property type="entry name" value="RND-MFP_C"/>
    <property type="match status" value="1"/>
</dbReference>
<dbReference type="SUPFAM" id="SSF111369">
    <property type="entry name" value="HlyD-like secretion proteins"/>
    <property type="match status" value="1"/>
</dbReference>
<evidence type="ECO:0000313" key="4">
    <source>
        <dbReference type="EMBL" id="CTQ75570.1"/>
    </source>
</evidence>
<evidence type="ECO:0000256" key="2">
    <source>
        <dbReference type="SAM" id="Coils"/>
    </source>
</evidence>
<evidence type="ECO:0000259" key="3">
    <source>
        <dbReference type="Pfam" id="PF25967"/>
    </source>
</evidence>
<feature type="coiled-coil region" evidence="2">
    <location>
        <begin position="112"/>
        <end position="167"/>
    </location>
</feature>
<accession>A0A0M7ASX8</accession>
<proteinExistence type="inferred from homology"/>
<gene>
    <name evidence="4" type="primary">mdtA_3</name>
    <name evidence="4" type="ORF">LA5096_04448</name>
</gene>
<evidence type="ECO:0000256" key="1">
    <source>
        <dbReference type="ARBA" id="ARBA00009477"/>
    </source>
</evidence>
<dbReference type="NCBIfam" id="TIGR01730">
    <property type="entry name" value="RND_mfp"/>
    <property type="match status" value="1"/>
</dbReference>
<dbReference type="InterPro" id="IPR058627">
    <property type="entry name" value="MdtA-like_C"/>
</dbReference>
<protein>
    <submittedName>
        <fullName evidence="4">Multidrug transporter MdtA</fullName>
    </submittedName>
</protein>